<dbReference type="AlphaFoldDB" id="A0A6M3M7X0"/>
<name>A0A6M3M7X0_9ZZZZ</name>
<reference evidence="2" key="1">
    <citation type="submission" date="2020-03" db="EMBL/GenBank/DDBJ databases">
        <title>The deep terrestrial virosphere.</title>
        <authorList>
            <person name="Holmfeldt K."/>
            <person name="Nilsson E."/>
            <person name="Simone D."/>
            <person name="Lopez-Fernandez M."/>
            <person name="Wu X."/>
            <person name="de Brujin I."/>
            <person name="Lundin D."/>
            <person name="Andersson A."/>
            <person name="Bertilsson S."/>
            <person name="Dopson M."/>
        </authorList>
    </citation>
    <scope>NUCLEOTIDE SEQUENCE</scope>
    <source>
        <strain evidence="2">MM171A00153</strain>
    </source>
</reference>
<evidence type="ECO:0000313" key="2">
    <source>
        <dbReference type="EMBL" id="QJB00999.1"/>
    </source>
</evidence>
<accession>A0A6M3M7X0</accession>
<keyword evidence="1" id="KW-0812">Transmembrane</keyword>
<keyword evidence="1" id="KW-1133">Transmembrane helix</keyword>
<proteinExistence type="predicted"/>
<evidence type="ECO:0000256" key="1">
    <source>
        <dbReference type="SAM" id="Phobius"/>
    </source>
</evidence>
<organism evidence="2">
    <name type="scientific">viral metagenome</name>
    <dbReference type="NCBI Taxonomy" id="1070528"/>
    <lineage>
        <taxon>unclassified sequences</taxon>
        <taxon>metagenomes</taxon>
        <taxon>organismal metagenomes</taxon>
    </lineage>
</organism>
<keyword evidence="1" id="KW-0472">Membrane</keyword>
<dbReference type="EMBL" id="MT143704">
    <property type="protein sequence ID" value="QJB00999.1"/>
    <property type="molecule type" value="Genomic_DNA"/>
</dbReference>
<protein>
    <submittedName>
        <fullName evidence="2">Uncharacterized protein</fullName>
    </submittedName>
</protein>
<sequence>MNPVDVVGVVGDVADKSDTLTAVVTAVLLFVALAGVELIKMLIKRRNGDELLKKGHLKGLEQRVDSLVEVHAKHDNDGVPLVYVPRSMESTQQRMVAVLVEVSKQQADTARVLSEIKGGVREVDKELAKVPKRGEP</sequence>
<gene>
    <name evidence="2" type="ORF">MM171A00153_0018</name>
</gene>
<feature type="transmembrane region" description="Helical" evidence="1">
    <location>
        <begin position="20"/>
        <end position="43"/>
    </location>
</feature>